<dbReference type="InParanoid" id="A0A077ZY30"/>
<organism evidence="2 3">
    <name type="scientific">Stylonychia lemnae</name>
    <name type="common">Ciliate</name>
    <dbReference type="NCBI Taxonomy" id="5949"/>
    <lineage>
        <taxon>Eukaryota</taxon>
        <taxon>Sar</taxon>
        <taxon>Alveolata</taxon>
        <taxon>Ciliophora</taxon>
        <taxon>Intramacronucleata</taxon>
        <taxon>Spirotrichea</taxon>
        <taxon>Stichotrichia</taxon>
        <taxon>Sporadotrichida</taxon>
        <taxon>Oxytrichidae</taxon>
        <taxon>Stylonychinae</taxon>
        <taxon>Stylonychia</taxon>
    </lineage>
</organism>
<feature type="signal peptide" evidence="1">
    <location>
        <begin position="1"/>
        <end position="28"/>
    </location>
</feature>
<keyword evidence="3" id="KW-1185">Reference proteome</keyword>
<evidence type="ECO:0000256" key="1">
    <source>
        <dbReference type="SAM" id="SignalP"/>
    </source>
</evidence>
<dbReference type="EMBL" id="CCKQ01003027">
    <property type="protein sequence ID" value="CDW74137.1"/>
    <property type="molecule type" value="Genomic_DNA"/>
</dbReference>
<sequence length="1404" mass="163228">MVKLQPTSANALLISTFLILFTAQVTNQFQLHFDQQQNPENEEQSTVSVQNYQDCSNMTEEQNQITVLKDLCHSCLLDTVYDLSKTDWVEIDIPVIIESSLMRIFSKLREQFPKRQFYMGFQDFNMCFATNQIGKSMTIDDILKVSKHSFPIRDDSIFQKVQKPFLDYVIFKYEKNLQDDMLLNQNIILKYQSTQVLQLMKDQVQMILQQVTLDTQADSYFYEGQLSFIQSGIDLPFQIKDNQKQSYESRHFILGMDKNHTLNEFIYTMQKMGVSITKPVIKGIDDYISTQVNHIMIQVQNATNKIQLLTINFDMPNFANMPEIYLRKVTGNMQIVFADNGDISQTQTYLNINGLFTFDEQNYYANIIRKAFENNQINVLEETKIFPENSHIVPIKKTMLEFSKFISISPHSQVFPSEDNYEFLYQRIGLNKSHGIITDPHIKLIYKPLRVLKITGTMTTFQKEDSYFEAIQTSLDGDLAVTSTITYTGGYALEALWNIFNFQNLCRRDKLEINAFKILSLSILSNNIELSNYAKLLGQRQDFLDKGIQIRINMELKKFCQADVFCMILTKYYGSMFEFQFRGDINKIEKVFVLKTELQDIKFNERYFLDECYLNLRINYNDIENPDIDLFISGIFIGEIQQNSTLRFKSKIFLTDEGVLRLQGEMNDIFVNAFNLNNMVNMTQMTILSQIDQSGQLSDLQINGVGVFGANCYRISSIPEVFNNSNKVPLFSTKSQQQLLALLNQTFINKDNCETANINMIVNPNDFRENYFKGKLNLINLKQFYQIFFSGIAEKLTSITPDNIRDQPIINHQVDLFYDPKKVYINGVELTGAFNFNGLIDFHGLTSNIRIVMDPDYQKYLYFTIVLPSFSISQENIKFLSPVEYIEVLDDSTKAILNAFGAPKIEMQIPIENINNQFIKFSMRGVVSIMEMQQLITAEIDNQKMTFSLVGNPFHGIFRAYFKFTSIISTGQMRDNFASVFAQFEDDSNLRNIENYLNQGIKQWYNTGLSYLQAWKDRISNLEDKISEIKQTSYCDPNTCPKYSQCSQNLIIQCQKYQEQYECVRYVDICTDLQQKCTKVENICAREFKGQCLEEIEVCGEWSNICMGFNQRICKRFRNKFVSSDDSMEDEENMDVNANKVCSVYDLTCVQQSRVDQDCFMHCTQMQENYDQYRNLLKSYNTIMNFSEQLLGNLTQIKSDFQDSDENERSFFNIRNMTMDGLMDSFLVPQSTNISMEVSYDSPIDDKNRLIRTSIDFQSTSETAKMIIPFVLEDICNIYGIPEKLATRLNQIIEDIEGSVRVLQRDQNMTQDEIKNKFDKIIHSDGFEARNQNQTTKLTKQALSTQDRVSLVEKRLSQLMLEQQVSKPRKFDSGLRVEKIDDSKQSQILNDYQINSLSEFLLDR</sequence>
<name>A0A077ZY30_STYLE</name>
<reference evidence="2 3" key="1">
    <citation type="submission" date="2014-06" db="EMBL/GenBank/DDBJ databases">
        <authorList>
            <person name="Swart Estienne"/>
        </authorList>
    </citation>
    <scope>NUCLEOTIDE SEQUENCE [LARGE SCALE GENOMIC DNA]</scope>
    <source>
        <strain evidence="2 3">130c</strain>
    </source>
</reference>
<dbReference type="Proteomes" id="UP000039865">
    <property type="component" value="Unassembled WGS sequence"/>
</dbReference>
<evidence type="ECO:0000313" key="2">
    <source>
        <dbReference type="EMBL" id="CDW74137.1"/>
    </source>
</evidence>
<feature type="chain" id="PRO_5001729035" evidence="1">
    <location>
        <begin position="29"/>
        <end position="1404"/>
    </location>
</feature>
<proteinExistence type="predicted"/>
<protein>
    <submittedName>
        <fullName evidence="2">Uncharacterized protein</fullName>
    </submittedName>
</protein>
<evidence type="ECO:0000313" key="3">
    <source>
        <dbReference type="Proteomes" id="UP000039865"/>
    </source>
</evidence>
<keyword evidence="1" id="KW-0732">Signal</keyword>
<accession>A0A077ZY30</accession>
<gene>
    <name evidence="2" type="primary">Contig5666.g6072</name>
    <name evidence="2" type="ORF">STYLEM_3131</name>
</gene>